<dbReference type="RefSeq" id="WP_268923609.1">
    <property type="nucleotide sequence ID" value="NZ_JAPTGC010000016.1"/>
</dbReference>
<gene>
    <name evidence="3" type="ORF">O0S09_08820</name>
</gene>
<protein>
    <submittedName>
        <fullName evidence="3">Type IV pilin</fullName>
    </submittedName>
</protein>
<organism evidence="3 4">
    <name type="scientific">Methanocorpusculum vombati</name>
    <dbReference type="NCBI Taxonomy" id="3002864"/>
    <lineage>
        <taxon>Archaea</taxon>
        <taxon>Methanobacteriati</taxon>
        <taxon>Methanobacteriota</taxon>
        <taxon>Stenosarchaea group</taxon>
        <taxon>Methanomicrobia</taxon>
        <taxon>Methanomicrobiales</taxon>
        <taxon>Methanocorpusculaceae</taxon>
        <taxon>Methanocorpusculum</taxon>
    </lineage>
</organism>
<evidence type="ECO:0000259" key="2">
    <source>
        <dbReference type="Pfam" id="PF07790"/>
    </source>
</evidence>
<keyword evidence="1" id="KW-0472">Membrane</keyword>
<keyword evidence="1" id="KW-1133">Transmembrane helix</keyword>
<proteinExistence type="predicted"/>
<name>A0ABT4INM1_9EURY</name>
<evidence type="ECO:0000313" key="4">
    <source>
        <dbReference type="Proteomes" id="UP001141336"/>
    </source>
</evidence>
<reference evidence="3" key="1">
    <citation type="submission" date="2022-12" db="EMBL/GenBank/DDBJ databases">
        <title>Isolation and characterisation of novel Methanocorpusculum spp. from native Australian herbivores indicates the genus is ancestrally host-associated.</title>
        <authorList>
            <person name="Volmer J.G."/>
            <person name="Soo R.M."/>
            <person name="Evans P.N."/>
            <person name="Hoedt E.C."/>
            <person name="Astorga Alsina A.L."/>
            <person name="Woodcroft B.J."/>
            <person name="Tyson G.W."/>
            <person name="Hugenholtz P."/>
            <person name="Morrison M."/>
        </authorList>
    </citation>
    <scope>NUCLEOTIDE SEQUENCE</scope>
    <source>
        <strain evidence="3">CW153</strain>
    </source>
</reference>
<feature type="transmembrane region" description="Helical" evidence="1">
    <location>
        <begin position="15"/>
        <end position="39"/>
    </location>
</feature>
<keyword evidence="1" id="KW-0812">Transmembrane</keyword>
<dbReference type="Proteomes" id="UP001141336">
    <property type="component" value="Unassembled WGS sequence"/>
</dbReference>
<dbReference type="InterPro" id="IPR012859">
    <property type="entry name" value="Pilin_N_archaeal"/>
</dbReference>
<sequence length="262" mass="27776">MCSPSSQDAAVSPTIGTILLVALTVVLVAVVAVVALGLANGMFDTKQVGLTLEPYGIASESERGVSLTVHGGADAGDLIALSASLNGPELVSRETGKSSVENPVIGTGYLFKVEETGETITSKRADKDVYLTTRHILPVPQTDYFVTVTGKFRDGTDQMLLVQRVTLPAISEQGRIYAEGGIVIDDYQFTDKGGNRYPGHGFTLQLPDSADPNKVTFEVYDKSQLKGKLSVGQGLTKSENKDANGNIVSYSYDINPAISGEK</sequence>
<keyword evidence="4" id="KW-1185">Reference proteome</keyword>
<accession>A0ABT4INM1</accession>
<comment type="caution">
    <text evidence="3">The sequence shown here is derived from an EMBL/GenBank/DDBJ whole genome shotgun (WGS) entry which is preliminary data.</text>
</comment>
<evidence type="ECO:0000256" key="1">
    <source>
        <dbReference type="SAM" id="Phobius"/>
    </source>
</evidence>
<dbReference type="EMBL" id="JAPTGC010000016">
    <property type="protein sequence ID" value="MCZ0863346.1"/>
    <property type="molecule type" value="Genomic_DNA"/>
</dbReference>
<evidence type="ECO:0000313" key="3">
    <source>
        <dbReference type="EMBL" id="MCZ0863346.1"/>
    </source>
</evidence>
<dbReference type="Pfam" id="PF07790">
    <property type="entry name" value="Pilin_N"/>
    <property type="match status" value="1"/>
</dbReference>
<feature type="domain" description="Archaeal Type IV pilin N-terminal" evidence="2">
    <location>
        <begin position="10"/>
        <end position="74"/>
    </location>
</feature>